<proteinExistence type="predicted"/>
<evidence type="ECO:0008006" key="4">
    <source>
        <dbReference type="Google" id="ProtNLM"/>
    </source>
</evidence>
<gene>
    <name evidence="2" type="ORF">COB67_03690</name>
</gene>
<keyword evidence="1" id="KW-0812">Transmembrane</keyword>
<evidence type="ECO:0000313" key="3">
    <source>
        <dbReference type="Proteomes" id="UP000218113"/>
    </source>
</evidence>
<sequence length="127" mass="14366">MANAQLPAGKPGFTLLEVLVSFALLSLLLTVLIQSQSNAIFFLEKTQKLERVQKEVANKLLTIERSSTPVEASNGTFQEEHPLAGDQWQLTKEIKSINGLLPMEEVKYRIIWQQNKHTQSFESSILR</sequence>
<keyword evidence="1" id="KW-1133">Transmembrane helix</keyword>
<evidence type="ECO:0000256" key="1">
    <source>
        <dbReference type="SAM" id="Phobius"/>
    </source>
</evidence>
<feature type="transmembrane region" description="Helical" evidence="1">
    <location>
        <begin position="12"/>
        <end position="33"/>
    </location>
</feature>
<organism evidence="2 3">
    <name type="scientific">SAR324 cluster bacterium</name>
    <dbReference type="NCBI Taxonomy" id="2024889"/>
    <lineage>
        <taxon>Bacteria</taxon>
        <taxon>Deltaproteobacteria</taxon>
        <taxon>SAR324 cluster</taxon>
    </lineage>
</organism>
<dbReference type="Proteomes" id="UP000218113">
    <property type="component" value="Unassembled WGS sequence"/>
</dbReference>
<keyword evidence="1" id="KW-0472">Membrane</keyword>
<reference evidence="3" key="1">
    <citation type="submission" date="2017-08" db="EMBL/GenBank/DDBJ databases">
        <title>A dynamic microbial community with high functional redundancy inhabits the cold, oxic subseafloor aquifer.</title>
        <authorList>
            <person name="Tully B.J."/>
            <person name="Wheat C.G."/>
            <person name="Glazer B.T."/>
            <person name="Huber J.A."/>
        </authorList>
    </citation>
    <scope>NUCLEOTIDE SEQUENCE [LARGE SCALE GENOMIC DNA]</scope>
</reference>
<evidence type="ECO:0000313" key="2">
    <source>
        <dbReference type="EMBL" id="PCI29588.1"/>
    </source>
</evidence>
<protein>
    <recommendedName>
        <fullName evidence="4">Prepilin-type N-terminal cleavage/methylation domain-containing protein</fullName>
    </recommendedName>
</protein>
<dbReference type="EMBL" id="NVSR01000012">
    <property type="protein sequence ID" value="PCI29588.1"/>
    <property type="molecule type" value="Genomic_DNA"/>
</dbReference>
<dbReference type="AlphaFoldDB" id="A0A2A4T7S7"/>
<accession>A0A2A4T7S7</accession>
<comment type="caution">
    <text evidence="2">The sequence shown here is derived from an EMBL/GenBank/DDBJ whole genome shotgun (WGS) entry which is preliminary data.</text>
</comment>
<dbReference type="NCBIfam" id="TIGR02532">
    <property type="entry name" value="IV_pilin_GFxxxE"/>
    <property type="match status" value="1"/>
</dbReference>
<dbReference type="Pfam" id="PF07963">
    <property type="entry name" value="N_methyl"/>
    <property type="match status" value="1"/>
</dbReference>
<dbReference type="InterPro" id="IPR012902">
    <property type="entry name" value="N_methyl_site"/>
</dbReference>
<name>A0A2A4T7S7_9DELT</name>